<feature type="region of interest" description="Disordered" evidence="1">
    <location>
        <begin position="86"/>
        <end position="130"/>
    </location>
</feature>
<name>T0Q4A3_SAPDV</name>
<evidence type="ECO:0000313" key="2">
    <source>
        <dbReference type="EMBL" id="EQC28265.1"/>
    </source>
</evidence>
<keyword evidence="3" id="KW-1185">Reference proteome</keyword>
<feature type="compositionally biased region" description="Pro residues" evidence="1">
    <location>
        <begin position="12"/>
        <end position="21"/>
    </location>
</feature>
<dbReference type="Proteomes" id="UP000030762">
    <property type="component" value="Unassembled WGS sequence"/>
</dbReference>
<feature type="compositionally biased region" description="Polar residues" evidence="1">
    <location>
        <begin position="1"/>
        <end position="11"/>
    </location>
</feature>
<dbReference type="AlphaFoldDB" id="T0Q4A3"/>
<sequence>MHPSNSKSNTHPVPPPHPFGSPHPAAAPASASPFAGNTKCRYAYKDCQNVRSSKQNGELHTLCEFHRSKANTIQKLYARKKRHLRRTLKAAGITPPPPRPRARRVDPIPYHNDSDSTGDDGTSNNGSLTEDDVAILRELI</sequence>
<dbReference type="EMBL" id="JH767196">
    <property type="protein sequence ID" value="EQC28265.1"/>
    <property type="molecule type" value="Genomic_DNA"/>
</dbReference>
<evidence type="ECO:0000313" key="3">
    <source>
        <dbReference type="Proteomes" id="UP000030762"/>
    </source>
</evidence>
<dbReference type="OrthoDB" id="78429at2759"/>
<accession>T0Q4A3</accession>
<reference evidence="2 3" key="1">
    <citation type="submission" date="2012-04" db="EMBL/GenBank/DDBJ databases">
        <title>The Genome Sequence of Saprolegnia declina VS20.</title>
        <authorList>
            <consortium name="The Broad Institute Genome Sequencing Platform"/>
            <person name="Russ C."/>
            <person name="Nusbaum C."/>
            <person name="Tyler B."/>
            <person name="van West P."/>
            <person name="Dieguez-Uribeondo J."/>
            <person name="de Bruijn I."/>
            <person name="Tripathy S."/>
            <person name="Jiang R."/>
            <person name="Young S.K."/>
            <person name="Zeng Q."/>
            <person name="Gargeya S."/>
            <person name="Fitzgerald M."/>
            <person name="Haas B."/>
            <person name="Abouelleil A."/>
            <person name="Alvarado L."/>
            <person name="Arachchi H.M."/>
            <person name="Berlin A."/>
            <person name="Chapman S.B."/>
            <person name="Goldberg J."/>
            <person name="Griggs A."/>
            <person name="Gujja S."/>
            <person name="Hansen M."/>
            <person name="Howarth C."/>
            <person name="Imamovic A."/>
            <person name="Larimer J."/>
            <person name="McCowen C."/>
            <person name="Montmayeur A."/>
            <person name="Murphy C."/>
            <person name="Neiman D."/>
            <person name="Pearson M."/>
            <person name="Priest M."/>
            <person name="Roberts A."/>
            <person name="Saif S."/>
            <person name="Shea T."/>
            <person name="Sisk P."/>
            <person name="Sykes S."/>
            <person name="Wortman J."/>
            <person name="Nusbaum C."/>
            <person name="Birren B."/>
        </authorList>
    </citation>
    <scope>NUCLEOTIDE SEQUENCE [LARGE SCALE GENOMIC DNA]</scope>
    <source>
        <strain evidence="2 3">VS20</strain>
    </source>
</reference>
<feature type="region of interest" description="Disordered" evidence="1">
    <location>
        <begin position="1"/>
        <end position="35"/>
    </location>
</feature>
<dbReference type="GeneID" id="19954673"/>
<dbReference type="InParanoid" id="T0Q4A3"/>
<dbReference type="RefSeq" id="XP_008618269.1">
    <property type="nucleotide sequence ID" value="XM_008620047.1"/>
</dbReference>
<dbReference type="VEuPathDB" id="FungiDB:SDRG_13946"/>
<feature type="compositionally biased region" description="Low complexity" evidence="1">
    <location>
        <begin position="22"/>
        <end position="35"/>
    </location>
</feature>
<dbReference type="OMA" id="HRSKANT"/>
<evidence type="ECO:0000256" key="1">
    <source>
        <dbReference type="SAM" id="MobiDB-lite"/>
    </source>
</evidence>
<organism evidence="2 3">
    <name type="scientific">Saprolegnia diclina (strain VS20)</name>
    <dbReference type="NCBI Taxonomy" id="1156394"/>
    <lineage>
        <taxon>Eukaryota</taxon>
        <taxon>Sar</taxon>
        <taxon>Stramenopiles</taxon>
        <taxon>Oomycota</taxon>
        <taxon>Saprolegniomycetes</taxon>
        <taxon>Saprolegniales</taxon>
        <taxon>Saprolegniaceae</taxon>
        <taxon>Saprolegnia</taxon>
    </lineage>
</organism>
<proteinExistence type="predicted"/>
<protein>
    <submittedName>
        <fullName evidence="2">Uncharacterized protein</fullName>
    </submittedName>
</protein>
<gene>
    <name evidence="2" type="ORF">SDRG_13946</name>
</gene>